<dbReference type="RefSeq" id="WP_294199211.1">
    <property type="nucleotide sequence ID" value="NZ_CP154834.1"/>
</dbReference>
<evidence type="ECO:0000313" key="2">
    <source>
        <dbReference type="Proteomes" id="UP001463665"/>
    </source>
</evidence>
<sequence length="117" mass="13078">MQKILKTFFVFSLLTVFLYNVSGISVCIEHARHAKNFAAKLKDQKTGKGTSISQDDECQCAIHMQMNHVLLPEPMVIDLPHGDTFSGEMAHTKAIAYYCLLDYFSSRAPPHSFLAVA</sequence>
<reference evidence="1 2" key="1">
    <citation type="submission" date="2024-04" db="EMBL/GenBank/DDBJ databases">
        <title>Genome sequencing and assembly of rice foliar adapted Chryseobacterium endophyticum OsEnb-ALM-A6.</title>
        <authorList>
            <person name="Kumar S."/>
            <person name="Javed M."/>
            <person name="Chouhan V."/>
            <person name="Charishma K."/>
            <person name="Patel A."/>
            <person name="Kumar M."/>
            <person name="Sahu K.P."/>
            <person name="Kumar A."/>
        </authorList>
    </citation>
    <scope>NUCLEOTIDE SEQUENCE [LARGE SCALE GENOMIC DNA]</scope>
    <source>
        <strain evidence="1 2">OsEnb-ALM-A6</strain>
    </source>
</reference>
<keyword evidence="2" id="KW-1185">Reference proteome</keyword>
<evidence type="ECO:0000313" key="1">
    <source>
        <dbReference type="EMBL" id="XAO72804.1"/>
    </source>
</evidence>
<proteinExistence type="predicted"/>
<evidence type="ECO:0008006" key="3">
    <source>
        <dbReference type="Google" id="ProtNLM"/>
    </source>
</evidence>
<protein>
    <recommendedName>
        <fullName evidence="3">DUF2946 domain-containing protein</fullName>
    </recommendedName>
</protein>
<organism evidence="1 2">
    <name type="scientific">Chryseobacterium endophyticum</name>
    <dbReference type="NCBI Taxonomy" id="1854762"/>
    <lineage>
        <taxon>Bacteria</taxon>
        <taxon>Pseudomonadati</taxon>
        <taxon>Bacteroidota</taxon>
        <taxon>Flavobacteriia</taxon>
        <taxon>Flavobacteriales</taxon>
        <taxon>Weeksellaceae</taxon>
        <taxon>Chryseobacterium group</taxon>
        <taxon>Chryseobacterium</taxon>
    </lineage>
</organism>
<dbReference type="Proteomes" id="UP001463665">
    <property type="component" value="Chromosome"/>
</dbReference>
<dbReference type="AlphaFoldDB" id="A0AAU6WJZ9"/>
<name>A0AAU6WJZ9_9FLAO</name>
<accession>A0AAU6WJZ9</accession>
<gene>
    <name evidence="1" type="ORF">AAFP95_13120</name>
</gene>
<dbReference type="EMBL" id="CP154834">
    <property type="protein sequence ID" value="XAO72804.1"/>
    <property type="molecule type" value="Genomic_DNA"/>
</dbReference>